<dbReference type="Pfam" id="PF09771">
    <property type="entry name" value="Tmemb_18A"/>
    <property type="match status" value="1"/>
</dbReference>
<dbReference type="PANTHER" id="PTHR20996">
    <property type="entry name" value="NUCLEAR ENVELOPE PHOSPHATASE-REGULATORY SUBUNIT 1"/>
    <property type="match status" value="1"/>
</dbReference>
<comment type="caution">
    <text evidence="12">The sequence shown here is derived from an EMBL/GenBank/DDBJ whole genome shotgun (WGS) entry which is preliminary data.</text>
</comment>
<dbReference type="OrthoDB" id="5786980at2759"/>
<dbReference type="GO" id="GO:0071595">
    <property type="term" value="C:Nem1-Spo7 phosphatase complex"/>
    <property type="evidence" value="ECO:0007669"/>
    <property type="project" value="InterPro"/>
</dbReference>
<comment type="subcellular location">
    <subcellularLocation>
        <location evidence="2">Cytoplasm</location>
    </subcellularLocation>
    <subcellularLocation>
        <location evidence="1">Nucleus membrane</location>
        <topology evidence="1">Multi-pass membrane protein</topology>
    </subcellularLocation>
</comment>
<keyword evidence="6 11" id="KW-1133">Transmembrane helix</keyword>
<evidence type="ECO:0000256" key="2">
    <source>
        <dbReference type="ARBA" id="ARBA00004496"/>
    </source>
</evidence>
<evidence type="ECO:0000256" key="11">
    <source>
        <dbReference type="SAM" id="Phobius"/>
    </source>
</evidence>
<evidence type="ECO:0000256" key="9">
    <source>
        <dbReference type="ARBA" id="ARBA00023242"/>
    </source>
</evidence>
<keyword evidence="5 11" id="KW-0812">Transmembrane</keyword>
<dbReference type="InterPro" id="IPR019168">
    <property type="entry name" value="NEP1-R1"/>
</dbReference>
<feature type="transmembrane region" description="Helical" evidence="11">
    <location>
        <begin position="66"/>
        <end position="86"/>
    </location>
</feature>
<accession>A0A8J2NTS0</accession>
<keyword evidence="9" id="KW-0539">Nucleus</keyword>
<evidence type="ECO:0000256" key="5">
    <source>
        <dbReference type="ARBA" id="ARBA00022692"/>
    </source>
</evidence>
<evidence type="ECO:0000313" key="13">
    <source>
        <dbReference type="Proteomes" id="UP000708208"/>
    </source>
</evidence>
<evidence type="ECO:0000313" key="12">
    <source>
        <dbReference type="EMBL" id="CAG7690008.1"/>
    </source>
</evidence>
<feature type="transmembrane region" description="Helical" evidence="11">
    <location>
        <begin position="32"/>
        <end position="51"/>
    </location>
</feature>
<keyword evidence="4" id="KW-0963">Cytoplasm</keyword>
<dbReference type="GO" id="GO:0031965">
    <property type="term" value="C:nuclear membrane"/>
    <property type="evidence" value="ECO:0007669"/>
    <property type="project" value="UniProtKB-SubCell"/>
</dbReference>
<protein>
    <recommendedName>
        <fullName evidence="10">Transmembrane protein 188</fullName>
    </recommendedName>
</protein>
<evidence type="ECO:0000256" key="10">
    <source>
        <dbReference type="ARBA" id="ARBA00030458"/>
    </source>
</evidence>
<evidence type="ECO:0000256" key="4">
    <source>
        <dbReference type="ARBA" id="ARBA00022490"/>
    </source>
</evidence>
<keyword evidence="13" id="KW-1185">Reference proteome</keyword>
<dbReference type="AlphaFoldDB" id="A0A8J2NTS0"/>
<proteinExistence type="inferred from homology"/>
<dbReference type="Proteomes" id="UP000708208">
    <property type="component" value="Unassembled WGS sequence"/>
</dbReference>
<sequence>MSLEQTTCEDLKAFERRLTEVISCLRPTTVRWRIILVLATVCTAIGAWQWLNDPLTSRVSFMDSLLNHLFFTLSSLTLGLLFLIGIHKRVDEIKIKTLVQKNNKLLEHVTL</sequence>
<gene>
    <name evidence="12" type="ORF">AFUS01_LOCUS3493</name>
</gene>
<evidence type="ECO:0000256" key="7">
    <source>
        <dbReference type="ARBA" id="ARBA00023098"/>
    </source>
</evidence>
<evidence type="ECO:0000256" key="1">
    <source>
        <dbReference type="ARBA" id="ARBA00004232"/>
    </source>
</evidence>
<evidence type="ECO:0000256" key="8">
    <source>
        <dbReference type="ARBA" id="ARBA00023136"/>
    </source>
</evidence>
<dbReference type="GO" id="GO:0005737">
    <property type="term" value="C:cytoplasm"/>
    <property type="evidence" value="ECO:0007669"/>
    <property type="project" value="UniProtKB-SubCell"/>
</dbReference>
<organism evidence="12 13">
    <name type="scientific">Allacma fusca</name>
    <dbReference type="NCBI Taxonomy" id="39272"/>
    <lineage>
        <taxon>Eukaryota</taxon>
        <taxon>Metazoa</taxon>
        <taxon>Ecdysozoa</taxon>
        <taxon>Arthropoda</taxon>
        <taxon>Hexapoda</taxon>
        <taxon>Collembola</taxon>
        <taxon>Symphypleona</taxon>
        <taxon>Sminthuridae</taxon>
        <taxon>Allacma</taxon>
    </lineage>
</organism>
<evidence type="ECO:0000256" key="3">
    <source>
        <dbReference type="ARBA" id="ARBA00010998"/>
    </source>
</evidence>
<name>A0A8J2NTS0_9HEXA</name>
<comment type="similarity">
    <text evidence="3">Belongs to the CNEP1R1 family.</text>
</comment>
<dbReference type="GO" id="GO:0006629">
    <property type="term" value="P:lipid metabolic process"/>
    <property type="evidence" value="ECO:0007669"/>
    <property type="project" value="UniProtKB-KW"/>
</dbReference>
<keyword evidence="7" id="KW-0443">Lipid metabolism</keyword>
<keyword evidence="8 11" id="KW-0472">Membrane</keyword>
<evidence type="ECO:0000256" key="6">
    <source>
        <dbReference type="ARBA" id="ARBA00022989"/>
    </source>
</evidence>
<reference evidence="12" key="1">
    <citation type="submission" date="2021-06" db="EMBL/GenBank/DDBJ databases">
        <authorList>
            <person name="Hodson N. C."/>
            <person name="Mongue J. A."/>
            <person name="Jaron S. K."/>
        </authorList>
    </citation>
    <scope>NUCLEOTIDE SEQUENCE</scope>
</reference>
<dbReference type="EMBL" id="CAJVCH010021022">
    <property type="protein sequence ID" value="CAG7690008.1"/>
    <property type="molecule type" value="Genomic_DNA"/>
</dbReference>
<dbReference type="PANTHER" id="PTHR20996:SF1">
    <property type="entry name" value="NUCLEAR ENVELOPE PHOSPHATASE-REGULATORY SUBUNIT 1"/>
    <property type="match status" value="1"/>
</dbReference>